<dbReference type="SMART" id="SM00827">
    <property type="entry name" value="PKS_AT"/>
    <property type="match status" value="1"/>
</dbReference>
<dbReference type="InterPro" id="IPR016036">
    <property type="entry name" value="Malonyl_transacylase_ACP-bd"/>
</dbReference>
<dbReference type="Gene3D" id="3.40.366.10">
    <property type="entry name" value="Malonyl-Coenzyme A Acyl Carrier Protein, domain 2"/>
    <property type="match status" value="1"/>
</dbReference>
<accession>A0A250IMG8</accession>
<evidence type="ECO:0000259" key="4">
    <source>
        <dbReference type="PROSITE" id="PS50075"/>
    </source>
</evidence>
<dbReference type="GO" id="GO:0005737">
    <property type="term" value="C:cytoplasm"/>
    <property type="evidence" value="ECO:0007669"/>
    <property type="project" value="TreeGrafter"/>
</dbReference>
<dbReference type="OrthoDB" id="9778690at2"/>
<dbReference type="GO" id="GO:0071770">
    <property type="term" value="P:DIM/DIP cell wall layer assembly"/>
    <property type="evidence" value="ECO:0007669"/>
    <property type="project" value="TreeGrafter"/>
</dbReference>
<dbReference type="PROSITE" id="PS00606">
    <property type="entry name" value="KS3_1"/>
    <property type="match status" value="1"/>
</dbReference>
<dbReference type="InterPro" id="IPR057326">
    <property type="entry name" value="KR_dom"/>
</dbReference>
<dbReference type="Proteomes" id="UP000217289">
    <property type="component" value="Chromosome"/>
</dbReference>
<dbReference type="InterPro" id="IPR014031">
    <property type="entry name" value="Ketoacyl_synth_C"/>
</dbReference>
<dbReference type="EMBL" id="CP022163">
    <property type="protein sequence ID" value="ATB32440.1"/>
    <property type="molecule type" value="Genomic_DNA"/>
</dbReference>
<proteinExistence type="predicted"/>
<reference evidence="6 7" key="1">
    <citation type="submission" date="2017-06" db="EMBL/GenBank/DDBJ databases">
        <authorList>
            <person name="Kim H.J."/>
            <person name="Triplett B.A."/>
        </authorList>
    </citation>
    <scope>NUCLEOTIDE SEQUENCE [LARGE SCALE GENOMIC DNA]</scope>
    <source>
        <strain evidence="6 7">DSM 14713</strain>
    </source>
</reference>
<dbReference type="PANTHER" id="PTHR43775:SF37">
    <property type="entry name" value="SI:DKEY-61P9.11"/>
    <property type="match status" value="1"/>
</dbReference>
<dbReference type="Pfam" id="PF22621">
    <property type="entry name" value="CurL-like_PKS_C"/>
    <property type="match status" value="1"/>
</dbReference>
<dbReference type="GO" id="GO:0005886">
    <property type="term" value="C:plasma membrane"/>
    <property type="evidence" value="ECO:0007669"/>
    <property type="project" value="TreeGrafter"/>
</dbReference>
<keyword evidence="3" id="KW-0808">Transferase</keyword>
<dbReference type="SUPFAM" id="SSF52151">
    <property type="entry name" value="FabD/lysophospholipase-like"/>
    <property type="match status" value="1"/>
</dbReference>
<dbReference type="GO" id="GO:0004312">
    <property type="term" value="F:fatty acid synthase activity"/>
    <property type="evidence" value="ECO:0007669"/>
    <property type="project" value="TreeGrafter"/>
</dbReference>
<dbReference type="InterPro" id="IPR036736">
    <property type="entry name" value="ACP-like_sf"/>
</dbReference>
<organism evidence="6 7">
    <name type="scientific">Melittangium boletus DSM 14713</name>
    <dbReference type="NCBI Taxonomy" id="1294270"/>
    <lineage>
        <taxon>Bacteria</taxon>
        <taxon>Pseudomonadati</taxon>
        <taxon>Myxococcota</taxon>
        <taxon>Myxococcia</taxon>
        <taxon>Myxococcales</taxon>
        <taxon>Cystobacterineae</taxon>
        <taxon>Archangiaceae</taxon>
        <taxon>Melittangium</taxon>
    </lineage>
</organism>
<dbReference type="CDD" id="cd00833">
    <property type="entry name" value="PKS"/>
    <property type="match status" value="1"/>
</dbReference>
<dbReference type="InterPro" id="IPR050091">
    <property type="entry name" value="PKS_NRPS_Biosynth_Enz"/>
</dbReference>
<dbReference type="InterPro" id="IPR009081">
    <property type="entry name" value="PP-bd_ACP"/>
</dbReference>
<sequence>MTFDSTRDIAIIGLATRLPGGPDHHTFWRNLMAGSHAIRDFARDELLADGVPEELASRDDYVPRSAFVEGTDLFDASFFGFSRREAEVMDPQFRLFFECAWEALEDAGHAGRAAGTRVGVFATSGMSLYSGKTMNTYFRTNVQHHAEALEHLDQIQIKVLNERDYLPTQLSYRLNLTGPSLTVHTACSSALVALHFAVESLRKRECDAALVGAAALHAPRKAGYVHTTGSIFAADGICRPFDHQASGIVGGNGVGVLMLRRLGDAQADRDRILAVIRGTAINNDGARKVSYTAPSIDGQKETIRAALSDAGISAREIGFVEAHGTGTAMGDPIEVAALTQAFSVDQAIAPGSVAIGSVKSNIGHLDTAAGMASLIKTVMALGHGQVPPTAGYERPNSHIAFDRTPFFVNTQPLSWEPRNGRRHALIGSLGAGGTNAHVVLADWPAETQEPEVSTDEPVCIPLSAKDETALQELARRYSTALATSPHPPRDWAFSAATGRSPFRERGAVVGRTHEELARGLEALAAGRVSATVVRGTAPRSGRIRLGFAFSGQGAQYAGMGASLYKRFSSFRSAFDEVAALHLDASGGQSLSSLVFSSSDAALSDTGLAQPALFAFEYALCSLWRSLGVTPSALIGHSIGEYVAAHFAGVLSLHDSYSLVLARSRAMAALPPGGSMLSVLSCAADLSPLLSSFPSLELAADNSSQSCVLSGPSSDIDRLSLSLESSGHNTRRLHVSHAFHSAAMQPAMAALSSAASLLPHLPPSLPLASNLTGSLASEGLLGPDYWAQHLRHTVRFREGVDALVSKKVTHFLEIGPRPVLSGLIRSSRSGVSALSSLDSSDPERAFSSAAASLHSLGVELDWKGLFGDPSPRRISIPTYAFQRQAYWLPARPRRTETDSLAPPPAVVANQVSLEGLSYAPLWVRVEGSEAPPRRWALAALGAAGPRLTDLRATLSRNGAAAPELITTPEGAAQLPADVAGLVLVQEELPVVTALSELRRWILGLEEMMTAGRPIVLVTRGAYGTGAGVEPASALTARALWGAARAARLEFAQGATLGLLDIGTAAYQGGLPAALAAAATGDELRLGAEGLMRQRLAPLPLPPVRAETPEEPGHAAVITGGFGGIGWQLAVHLVQRGVRELVLVGRTSPGAATEATLAAWRRTGISVTVLTGDTAEPATWEAIQRGVAARGHRLGTLYHLAGVLKDATVANVTEADLLRVLRPKVDAANALLGAVAALAPRRIVLFGSLAGALGAPGQFAYAAANAALAVAADHFVAAGIPTLAISWAALDAGMAAVTRRGGNVERMPMMALATAWELMARAMATGLTELAAGALDQAGITARDLETLAPGDLGRQIFLGKPAPSPEAHAVAQSTAARGERRTVESEPSGTGALVRVQQAVAELLGERAADAIDPATTFEDLGLDSLMLIRLREQLNTRLGARLTTATLYSYPTSRMLAEHITEQSLAKAAPVAAVGGEEPRPIDKPALATAVPVPPKELAGTMEMDDLAQAEQLAEELLRELGLS</sequence>
<evidence type="ECO:0000259" key="5">
    <source>
        <dbReference type="PROSITE" id="PS52004"/>
    </source>
</evidence>
<protein>
    <submittedName>
        <fullName evidence="6">Type I polyketide synthase</fullName>
    </submittedName>
</protein>
<dbReference type="Pfam" id="PF02801">
    <property type="entry name" value="Ketoacyl-synt_C"/>
    <property type="match status" value="1"/>
</dbReference>
<dbReference type="PROSITE" id="PS50075">
    <property type="entry name" value="CARRIER"/>
    <property type="match status" value="1"/>
</dbReference>
<dbReference type="SMART" id="SM00825">
    <property type="entry name" value="PKS_KS"/>
    <property type="match status" value="1"/>
</dbReference>
<dbReference type="Gene3D" id="3.30.70.3290">
    <property type="match status" value="1"/>
</dbReference>
<dbReference type="PROSITE" id="PS00012">
    <property type="entry name" value="PHOSPHOPANTETHEINE"/>
    <property type="match status" value="1"/>
</dbReference>
<dbReference type="InterPro" id="IPR001227">
    <property type="entry name" value="Ac_transferase_dom_sf"/>
</dbReference>
<dbReference type="InterPro" id="IPR036291">
    <property type="entry name" value="NAD(P)-bd_dom_sf"/>
</dbReference>
<name>A0A250IMG8_9BACT</name>
<dbReference type="Gene3D" id="3.40.50.720">
    <property type="entry name" value="NAD(P)-binding Rossmann-like Domain"/>
    <property type="match status" value="1"/>
</dbReference>
<dbReference type="InterPro" id="IPR014043">
    <property type="entry name" value="Acyl_transferase_dom"/>
</dbReference>
<dbReference type="SMART" id="SM01294">
    <property type="entry name" value="PKS_PP_betabranch"/>
    <property type="match status" value="1"/>
</dbReference>
<dbReference type="Gene3D" id="3.40.47.10">
    <property type="match status" value="1"/>
</dbReference>
<evidence type="ECO:0000313" key="7">
    <source>
        <dbReference type="Proteomes" id="UP000217289"/>
    </source>
</evidence>
<dbReference type="SMART" id="SM00823">
    <property type="entry name" value="PKS_PP"/>
    <property type="match status" value="1"/>
</dbReference>
<dbReference type="SMART" id="SM00822">
    <property type="entry name" value="PKS_KR"/>
    <property type="match status" value="1"/>
</dbReference>
<evidence type="ECO:0000256" key="1">
    <source>
        <dbReference type="ARBA" id="ARBA00022450"/>
    </source>
</evidence>
<feature type="domain" description="Carrier" evidence="4">
    <location>
        <begin position="1389"/>
        <end position="1464"/>
    </location>
</feature>
<keyword evidence="7" id="KW-1185">Reference proteome</keyword>
<keyword evidence="2" id="KW-0597">Phosphoprotein</keyword>
<dbReference type="Pfam" id="PF00550">
    <property type="entry name" value="PP-binding"/>
    <property type="match status" value="1"/>
</dbReference>
<gene>
    <name evidence="6" type="ORF">MEBOL_005918</name>
</gene>
<dbReference type="GO" id="GO:0006633">
    <property type="term" value="P:fatty acid biosynthetic process"/>
    <property type="evidence" value="ECO:0007669"/>
    <property type="project" value="InterPro"/>
</dbReference>
<dbReference type="InterPro" id="IPR014030">
    <property type="entry name" value="Ketoacyl_synth_N"/>
</dbReference>
<dbReference type="Pfam" id="PF08659">
    <property type="entry name" value="KR"/>
    <property type="match status" value="1"/>
</dbReference>
<dbReference type="Pfam" id="PF00109">
    <property type="entry name" value="ketoacyl-synt"/>
    <property type="match status" value="1"/>
</dbReference>
<dbReference type="SUPFAM" id="SSF47336">
    <property type="entry name" value="ACP-like"/>
    <property type="match status" value="1"/>
</dbReference>
<dbReference type="SUPFAM" id="SSF55048">
    <property type="entry name" value="Probable ACP-binding domain of malonyl-CoA ACP transacylase"/>
    <property type="match status" value="1"/>
</dbReference>
<keyword evidence="1" id="KW-0596">Phosphopantetheine</keyword>
<dbReference type="InterPro" id="IPR020841">
    <property type="entry name" value="PKS_Beta-ketoAc_synthase_dom"/>
</dbReference>
<dbReference type="GO" id="GO:0004315">
    <property type="term" value="F:3-oxoacyl-[acyl-carrier-protein] synthase activity"/>
    <property type="evidence" value="ECO:0007669"/>
    <property type="project" value="InterPro"/>
</dbReference>
<dbReference type="InterPro" id="IPR020806">
    <property type="entry name" value="PKS_PP-bd"/>
</dbReference>
<dbReference type="Pfam" id="PF00698">
    <property type="entry name" value="Acyl_transf_1"/>
    <property type="match status" value="1"/>
</dbReference>
<evidence type="ECO:0000256" key="3">
    <source>
        <dbReference type="ARBA" id="ARBA00022679"/>
    </source>
</evidence>
<dbReference type="InterPro" id="IPR018201">
    <property type="entry name" value="Ketoacyl_synth_AS"/>
</dbReference>
<dbReference type="InterPro" id="IPR016039">
    <property type="entry name" value="Thiolase-like"/>
</dbReference>
<dbReference type="PANTHER" id="PTHR43775">
    <property type="entry name" value="FATTY ACID SYNTHASE"/>
    <property type="match status" value="1"/>
</dbReference>
<dbReference type="KEGG" id="mbd:MEBOL_005918"/>
<evidence type="ECO:0000313" key="6">
    <source>
        <dbReference type="EMBL" id="ATB32440.1"/>
    </source>
</evidence>
<evidence type="ECO:0000256" key="2">
    <source>
        <dbReference type="ARBA" id="ARBA00022553"/>
    </source>
</evidence>
<dbReference type="InterPro" id="IPR006162">
    <property type="entry name" value="Ppantetheine_attach_site"/>
</dbReference>
<dbReference type="Gene3D" id="1.10.1200.10">
    <property type="entry name" value="ACP-like"/>
    <property type="match status" value="1"/>
</dbReference>
<dbReference type="GO" id="GO:0031177">
    <property type="term" value="F:phosphopantetheine binding"/>
    <property type="evidence" value="ECO:0007669"/>
    <property type="project" value="InterPro"/>
</dbReference>
<dbReference type="PROSITE" id="PS52004">
    <property type="entry name" value="KS3_2"/>
    <property type="match status" value="1"/>
</dbReference>
<dbReference type="SUPFAM" id="SSF53901">
    <property type="entry name" value="Thiolase-like"/>
    <property type="match status" value="1"/>
</dbReference>
<dbReference type="InterPro" id="IPR013968">
    <property type="entry name" value="PKS_KR"/>
</dbReference>
<dbReference type="InterPro" id="IPR016035">
    <property type="entry name" value="Acyl_Trfase/lysoPLipase"/>
</dbReference>
<dbReference type="SUPFAM" id="SSF51735">
    <property type="entry name" value="NAD(P)-binding Rossmann-fold domains"/>
    <property type="match status" value="2"/>
</dbReference>
<dbReference type="RefSeq" id="WP_095980611.1">
    <property type="nucleotide sequence ID" value="NZ_CP022163.1"/>
</dbReference>
<feature type="domain" description="Ketosynthase family 3 (KS3)" evidence="5">
    <location>
        <begin position="6"/>
        <end position="442"/>
    </location>
</feature>
<dbReference type="CDD" id="cd05274">
    <property type="entry name" value="KR_FAS_SDR_x"/>
    <property type="match status" value="1"/>
</dbReference>